<dbReference type="SUPFAM" id="SSF57716">
    <property type="entry name" value="Glucocorticoid receptor-like (DNA-binding domain)"/>
    <property type="match status" value="6"/>
</dbReference>
<keyword evidence="2" id="KW-0963">Cytoplasm</keyword>
<sequence length="653" mass="72236">LLTVSQPQAAPSPLEKSPSTAILCNTCGNVCKGEVLRVQNKYFHIKCFVCKACGCDLAEGGFFVRQGEYICTLDYQRLYGTRCFSCDQFIEGEVVSALGKTYHPDCFVCAVCRLPFPPGDRVTFNGKECMCQKCSLPMSVGSSTHLSQGLRSCGGCGTEIRNGQALVALDKHWHLGCFKCKSCGKLLNAEYISKDGLPYCEADYHAKFGIRCDSCEKYITGRVLEAGEKHYHPSCALCVRCGQMFAEGEEMYLQGSSIWHPACRQAARTEDRNKETRTSSESIISVPASSTSGSPSRVIYAKLGGEILDYRDLAALPKSKAIYDIDRPDMISYSPYISHSAGDRQSYGESPQLLSPTPTEGDQDDRSYKQCRTSSPSSTGSVSLGRYTPTSRSPQHYSRPAGTVSVGASSCLSLSQHPSPTSMFRHHYIPHFRGKAHSAVGGGCSLSVSPHGFSRARFMPYTGVKDNIYRKPPIYRQHAARRSDGEDGSFDPDNRKQKRSWLMLKGEADTRTDSPDLDSQSLSHSSGPDRDPLHRTPGDSFHARFPYSKSDPLPGHGKNGLDHRNANLAPCGADPDASWGMRGTQSGDPIYPYDTLIVTNRIRVKLPKDVDRTRLERHLSTEEFQEVFGMSMEEFDRLALWKRNDLKKKALLF</sequence>
<keyword evidence="7 12" id="KW-0440">LIM domain</keyword>
<evidence type="ECO:0000256" key="9">
    <source>
        <dbReference type="ARBA" id="ARBA00065493"/>
    </source>
</evidence>
<reference evidence="16" key="2">
    <citation type="submission" date="2025-08" db="UniProtKB">
        <authorList>
            <consortium name="Ensembl"/>
        </authorList>
    </citation>
    <scope>IDENTIFICATION</scope>
</reference>
<evidence type="ECO:0000256" key="13">
    <source>
        <dbReference type="SAM" id="MobiDB-lite"/>
    </source>
</evidence>
<feature type="domain" description="LIM zinc-binding" evidence="14">
    <location>
        <begin position="82"/>
        <end position="141"/>
    </location>
</feature>
<feature type="region of interest" description="Disordered" evidence="13">
    <location>
        <begin position="269"/>
        <end position="295"/>
    </location>
</feature>
<dbReference type="SUPFAM" id="SSF47050">
    <property type="entry name" value="VHP, Villin headpiece domain"/>
    <property type="match status" value="1"/>
</dbReference>
<dbReference type="Pfam" id="PF00412">
    <property type="entry name" value="LIM"/>
    <property type="match status" value="4"/>
</dbReference>
<protein>
    <recommendedName>
        <fullName evidence="10">Actin-binding LIM protein 2</fullName>
    </recommendedName>
    <alternativeName>
        <fullName evidence="11">Actin-binding LIM protein family member 2</fullName>
    </alternativeName>
</protein>
<dbReference type="GO" id="GO:0051015">
    <property type="term" value="F:actin filament binding"/>
    <property type="evidence" value="ECO:0007669"/>
    <property type="project" value="TreeGrafter"/>
</dbReference>
<evidence type="ECO:0000256" key="12">
    <source>
        <dbReference type="PROSITE-ProRule" id="PRU00125"/>
    </source>
</evidence>
<dbReference type="GO" id="GO:0015629">
    <property type="term" value="C:actin cytoskeleton"/>
    <property type="evidence" value="ECO:0007669"/>
    <property type="project" value="TreeGrafter"/>
</dbReference>
<evidence type="ECO:0000256" key="10">
    <source>
        <dbReference type="ARBA" id="ARBA00071022"/>
    </source>
</evidence>
<dbReference type="FunFam" id="1.10.950.10:FF:000001">
    <property type="entry name" value="actin-binding LIM protein 1 isoform X2"/>
    <property type="match status" value="1"/>
</dbReference>
<evidence type="ECO:0000256" key="8">
    <source>
        <dbReference type="ARBA" id="ARBA00060056"/>
    </source>
</evidence>
<reference evidence="16" key="1">
    <citation type="submission" date="2009-03" db="EMBL/GenBank/DDBJ databases">
        <authorList>
            <person name="Warren W."/>
            <person name="Ye L."/>
            <person name="Minx P."/>
            <person name="Worley K."/>
            <person name="Gibbs R."/>
            <person name="Wilson R.K."/>
        </authorList>
    </citation>
    <scope>NUCLEOTIDE SEQUENCE [LARGE SCALE GENOMIC DNA]</scope>
</reference>
<dbReference type="GO" id="GO:0030032">
    <property type="term" value="P:lamellipodium assembly"/>
    <property type="evidence" value="ECO:0007669"/>
    <property type="project" value="TreeGrafter"/>
</dbReference>
<dbReference type="Gene3D" id="1.10.950.10">
    <property type="entry name" value="Villin headpiece domain"/>
    <property type="match status" value="1"/>
</dbReference>
<dbReference type="CDD" id="cd09329">
    <property type="entry name" value="LIM3_abLIM"/>
    <property type="match status" value="1"/>
</dbReference>
<keyword evidence="4 12" id="KW-0479">Metal-binding</keyword>
<dbReference type="InterPro" id="IPR036886">
    <property type="entry name" value="Villin_headpiece_dom_sf"/>
</dbReference>
<keyword evidence="6 12" id="KW-0862">Zinc</keyword>
<dbReference type="CDD" id="cd09330">
    <property type="entry name" value="LIM4_abLIM"/>
    <property type="match status" value="1"/>
</dbReference>
<dbReference type="SMART" id="SM00132">
    <property type="entry name" value="LIM"/>
    <property type="match status" value="4"/>
</dbReference>
<dbReference type="PANTHER" id="PTHR24213:SF6">
    <property type="entry name" value="ACTIN-BINDING LIM PROTEIN 2"/>
    <property type="match status" value="1"/>
</dbReference>
<feature type="domain" description="LIM zinc-binding" evidence="14">
    <location>
        <begin position="151"/>
        <end position="210"/>
    </location>
</feature>
<comment type="subcellular location">
    <subcellularLocation>
        <location evidence="1">Cytoplasm</location>
    </subcellularLocation>
</comment>
<dbReference type="InterPro" id="IPR032402">
    <property type="entry name" value="AbLIM_anchor"/>
</dbReference>
<gene>
    <name evidence="16" type="primary">ABLIM2</name>
</gene>
<evidence type="ECO:0000256" key="2">
    <source>
        <dbReference type="ARBA" id="ARBA00022490"/>
    </source>
</evidence>
<reference evidence="16" key="3">
    <citation type="submission" date="2025-09" db="UniProtKB">
        <authorList>
            <consortium name="Ensembl"/>
        </authorList>
    </citation>
    <scope>IDENTIFICATION</scope>
</reference>
<evidence type="ECO:0000259" key="14">
    <source>
        <dbReference type="PROSITE" id="PS50023"/>
    </source>
</evidence>
<feature type="compositionally biased region" description="Low complexity" evidence="13">
    <location>
        <begin position="374"/>
        <end position="383"/>
    </location>
</feature>
<organism evidence="16 17">
    <name type="scientific">Callithrix jacchus</name>
    <name type="common">White-tufted-ear marmoset</name>
    <name type="synonym">Simia Jacchus</name>
    <dbReference type="NCBI Taxonomy" id="9483"/>
    <lineage>
        <taxon>Eukaryota</taxon>
        <taxon>Metazoa</taxon>
        <taxon>Chordata</taxon>
        <taxon>Craniata</taxon>
        <taxon>Vertebrata</taxon>
        <taxon>Euteleostomi</taxon>
        <taxon>Mammalia</taxon>
        <taxon>Eutheria</taxon>
        <taxon>Euarchontoglires</taxon>
        <taxon>Primates</taxon>
        <taxon>Haplorrhini</taxon>
        <taxon>Platyrrhini</taxon>
        <taxon>Cebidae</taxon>
        <taxon>Callitrichinae</taxon>
        <taxon>Callithrix</taxon>
        <taxon>Callithrix</taxon>
    </lineage>
</organism>
<keyword evidence="17" id="KW-1185">Reference proteome</keyword>
<dbReference type="Bgee" id="ENSCJAG00000001053">
    <property type="expression patterns" value="Expressed in frontal cortex and 6 other cell types or tissues"/>
</dbReference>
<keyword evidence="5" id="KW-0677">Repeat</keyword>
<dbReference type="PROSITE" id="PS51089">
    <property type="entry name" value="HP"/>
    <property type="match status" value="1"/>
</dbReference>
<dbReference type="PROSITE" id="PS50023">
    <property type="entry name" value="LIM_DOMAIN_2"/>
    <property type="match status" value="3"/>
</dbReference>
<feature type="compositionally biased region" description="Basic and acidic residues" evidence="13">
    <location>
        <begin position="527"/>
        <end position="537"/>
    </location>
</feature>
<dbReference type="FunFam" id="2.10.110.10:FF:000003">
    <property type="entry name" value="actin-binding LIM protein 1 isoform X1"/>
    <property type="match status" value="1"/>
</dbReference>
<feature type="compositionally biased region" description="Polar residues" evidence="13">
    <location>
        <begin position="517"/>
        <end position="526"/>
    </location>
</feature>
<evidence type="ECO:0000259" key="15">
    <source>
        <dbReference type="PROSITE" id="PS51089"/>
    </source>
</evidence>
<evidence type="ECO:0000256" key="7">
    <source>
        <dbReference type="ARBA" id="ARBA00023038"/>
    </source>
</evidence>
<keyword evidence="3" id="KW-0597">Phosphoprotein</keyword>
<dbReference type="InterPro" id="IPR003128">
    <property type="entry name" value="Villin_headpiece"/>
</dbReference>
<evidence type="ECO:0000313" key="17">
    <source>
        <dbReference type="Proteomes" id="UP000008225"/>
    </source>
</evidence>
<feature type="region of interest" description="Disordered" evidence="13">
    <location>
        <begin position="336"/>
        <end position="402"/>
    </location>
</feature>
<dbReference type="GO" id="GO:0007010">
    <property type="term" value="P:cytoskeleton organization"/>
    <property type="evidence" value="ECO:0007669"/>
    <property type="project" value="InterPro"/>
</dbReference>
<feature type="domain" description="LIM zinc-binding" evidence="14">
    <location>
        <begin position="22"/>
        <end position="81"/>
    </location>
</feature>
<evidence type="ECO:0000256" key="5">
    <source>
        <dbReference type="ARBA" id="ARBA00022737"/>
    </source>
</evidence>
<feature type="compositionally biased region" description="Low complexity" evidence="13">
    <location>
        <begin position="279"/>
        <end position="295"/>
    </location>
</feature>
<dbReference type="FunFam" id="2.10.110.10:FF:000007">
    <property type="entry name" value="actin-binding LIM protein 1 isoform X1"/>
    <property type="match status" value="1"/>
</dbReference>
<feature type="domain" description="HP" evidence="15">
    <location>
        <begin position="585"/>
        <end position="653"/>
    </location>
</feature>
<comment type="subunit">
    <text evidence="9">Interacts with F-actin and ABRA.</text>
</comment>
<dbReference type="GeneTree" id="ENSGT00950000182850"/>
<evidence type="ECO:0000256" key="1">
    <source>
        <dbReference type="ARBA" id="ARBA00004496"/>
    </source>
</evidence>
<accession>A0A2R8M4Z0</accession>
<evidence type="ECO:0000256" key="4">
    <source>
        <dbReference type="ARBA" id="ARBA00022723"/>
    </source>
</evidence>
<dbReference type="AlphaFoldDB" id="A0A2R8M4Z0"/>
<dbReference type="Gene3D" id="2.10.110.10">
    <property type="entry name" value="Cysteine Rich Protein"/>
    <property type="match status" value="4"/>
</dbReference>
<evidence type="ECO:0000256" key="6">
    <source>
        <dbReference type="ARBA" id="ARBA00022833"/>
    </source>
</evidence>
<evidence type="ECO:0000256" key="11">
    <source>
        <dbReference type="ARBA" id="ARBA00075723"/>
    </source>
</evidence>
<dbReference type="CDD" id="cd09327">
    <property type="entry name" value="LIM1_abLIM"/>
    <property type="match status" value="1"/>
</dbReference>
<feature type="compositionally biased region" description="Polar residues" evidence="13">
    <location>
        <begin position="347"/>
        <end position="360"/>
    </location>
</feature>
<dbReference type="Pfam" id="PF16182">
    <property type="entry name" value="AbLIM_anchor"/>
    <property type="match status" value="2"/>
</dbReference>
<dbReference type="CDD" id="cd09328">
    <property type="entry name" value="LIM2_abLIM"/>
    <property type="match status" value="1"/>
</dbReference>
<dbReference type="Pfam" id="PF02209">
    <property type="entry name" value="VHP"/>
    <property type="match status" value="1"/>
</dbReference>
<proteinExistence type="predicted"/>
<dbReference type="SMART" id="SM00153">
    <property type="entry name" value="VHP"/>
    <property type="match status" value="1"/>
</dbReference>
<dbReference type="Ensembl" id="ENSCJAT00000080043.3">
    <property type="protein sequence ID" value="ENSCJAP00000053796.3"/>
    <property type="gene ID" value="ENSCJAG00000001053.5"/>
</dbReference>
<dbReference type="PROSITE" id="PS00478">
    <property type="entry name" value="LIM_DOMAIN_1"/>
    <property type="match status" value="3"/>
</dbReference>
<evidence type="ECO:0000313" key="16">
    <source>
        <dbReference type="Ensembl" id="ENSCJAP00000053796.3"/>
    </source>
</evidence>
<feature type="region of interest" description="Disordered" evidence="13">
    <location>
        <begin position="472"/>
        <end position="566"/>
    </location>
</feature>
<dbReference type="GO" id="GO:0046872">
    <property type="term" value="F:metal ion binding"/>
    <property type="evidence" value="ECO:0007669"/>
    <property type="project" value="UniProtKB-KW"/>
</dbReference>
<comment type="function">
    <text evidence="8">May act as scaffold protein. May stimulate ABRA activity and ABRA-dependent SRF transcriptional activity.</text>
</comment>
<dbReference type="GO" id="GO:0005737">
    <property type="term" value="C:cytoplasm"/>
    <property type="evidence" value="ECO:0007669"/>
    <property type="project" value="UniProtKB-SubCell"/>
</dbReference>
<name>A0A2R8M4Z0_CALJA</name>
<dbReference type="InterPro" id="IPR051618">
    <property type="entry name" value="Actin-binding_LIM"/>
</dbReference>
<dbReference type="Proteomes" id="UP000008225">
    <property type="component" value="Chromosome 3"/>
</dbReference>
<dbReference type="InterPro" id="IPR001781">
    <property type="entry name" value="Znf_LIM"/>
</dbReference>
<dbReference type="FunFam" id="2.10.110.10:FF:000004">
    <property type="entry name" value="actin-binding LIM protein 1 isoform X1"/>
    <property type="match status" value="1"/>
</dbReference>
<dbReference type="FunFam" id="2.10.110.10:FF:000053">
    <property type="entry name" value="Actin-binding LIM protein family, member 2"/>
    <property type="match status" value="1"/>
</dbReference>
<feature type="compositionally biased region" description="Basic and acidic residues" evidence="13">
    <location>
        <begin position="269"/>
        <end position="278"/>
    </location>
</feature>
<evidence type="ECO:0000256" key="3">
    <source>
        <dbReference type="ARBA" id="ARBA00022553"/>
    </source>
</evidence>
<dbReference type="PANTHER" id="PTHR24213">
    <property type="entry name" value="ACTIN-BINDING LIM PROTEIN"/>
    <property type="match status" value="1"/>
</dbReference>